<evidence type="ECO:0000313" key="6">
    <source>
        <dbReference type="Ensembl" id="ENSSTUP00000082185.1"/>
    </source>
</evidence>
<keyword evidence="2" id="KW-0808">Transferase</keyword>
<dbReference type="Proteomes" id="UP000472277">
    <property type="component" value="Chromosome 24"/>
</dbReference>
<keyword evidence="1" id="KW-0489">Methyltransferase</keyword>
<keyword evidence="5" id="KW-1133">Transmembrane helix</keyword>
<dbReference type="PANTHER" id="PTHR22809:SF3">
    <property type="entry name" value="TRNA N(3)-METHYLCYTIDINE METHYLTRANSFERASE"/>
    <property type="match status" value="1"/>
</dbReference>
<keyword evidence="7" id="KW-1185">Reference proteome</keyword>
<dbReference type="InterPro" id="IPR026113">
    <property type="entry name" value="METTL2/6/8-like"/>
</dbReference>
<dbReference type="GO" id="GO:0052735">
    <property type="term" value="F:tRNA (cytidine-3-)-methyltransferase activity"/>
    <property type="evidence" value="ECO:0007669"/>
    <property type="project" value="TreeGrafter"/>
</dbReference>
<evidence type="ECO:0000256" key="3">
    <source>
        <dbReference type="ARBA" id="ARBA00022691"/>
    </source>
</evidence>
<reference evidence="6" key="1">
    <citation type="submission" date="2025-08" db="UniProtKB">
        <authorList>
            <consortium name="Ensembl"/>
        </authorList>
    </citation>
    <scope>IDENTIFICATION</scope>
</reference>
<keyword evidence="5" id="KW-0812">Transmembrane</keyword>
<dbReference type="Ensembl" id="ENSSTUT00000087442.1">
    <property type="protein sequence ID" value="ENSSTUP00000082185.1"/>
    <property type="gene ID" value="ENSSTUG00000036152.1"/>
</dbReference>
<dbReference type="InParanoid" id="A0A674CEM3"/>
<name>A0A674CEM3_SALTR</name>
<dbReference type="GO" id="GO:0008033">
    <property type="term" value="P:tRNA processing"/>
    <property type="evidence" value="ECO:0007669"/>
    <property type="project" value="UniProtKB-KW"/>
</dbReference>
<evidence type="ECO:0000256" key="5">
    <source>
        <dbReference type="SAM" id="Phobius"/>
    </source>
</evidence>
<evidence type="ECO:0000256" key="1">
    <source>
        <dbReference type="ARBA" id="ARBA00022603"/>
    </source>
</evidence>
<dbReference type="PANTHER" id="PTHR22809">
    <property type="entry name" value="METHYLTRANSFERASE-RELATED"/>
    <property type="match status" value="1"/>
</dbReference>
<organism evidence="6 7">
    <name type="scientific">Salmo trutta</name>
    <name type="common">Brown trout</name>
    <dbReference type="NCBI Taxonomy" id="8032"/>
    <lineage>
        <taxon>Eukaryota</taxon>
        <taxon>Metazoa</taxon>
        <taxon>Chordata</taxon>
        <taxon>Craniata</taxon>
        <taxon>Vertebrata</taxon>
        <taxon>Euteleostomi</taxon>
        <taxon>Actinopterygii</taxon>
        <taxon>Neopterygii</taxon>
        <taxon>Teleostei</taxon>
        <taxon>Protacanthopterygii</taxon>
        <taxon>Salmoniformes</taxon>
        <taxon>Salmonidae</taxon>
        <taxon>Salmoninae</taxon>
        <taxon>Salmo</taxon>
    </lineage>
</organism>
<keyword evidence="4" id="KW-0819">tRNA processing</keyword>
<keyword evidence="3" id="KW-0949">S-adenosyl-L-methionine</keyword>
<reference evidence="6" key="2">
    <citation type="submission" date="2025-09" db="UniProtKB">
        <authorList>
            <consortium name="Ensembl"/>
        </authorList>
    </citation>
    <scope>IDENTIFICATION</scope>
</reference>
<dbReference type="AlphaFoldDB" id="A0A674CEM3"/>
<dbReference type="GO" id="GO:0032259">
    <property type="term" value="P:methylation"/>
    <property type="evidence" value="ECO:0007669"/>
    <property type="project" value="UniProtKB-KW"/>
</dbReference>
<keyword evidence="5" id="KW-0472">Membrane</keyword>
<sequence length="250" mass="28902">MQNILGLLPKLYVVAYLHLDNHSNFGGFLPGFPIHRLNERITTPSLASVAMGWDRVPCRLNIDNILCQMAQQCILDQAYIHVKNIHVKNVKDHVKWSEEEKEKARQKPDENTHSITRANFYEMHQDKFFKDRKWLFLEFRELLSLGPESSATEERQCGLRAPCPEPGHAPTKTLQWLRSQVSILTECYLSYVVCVAGNRVFPIVSSIKYNIIHYTYFIQSKLVDSFPFLPLSLDVILLVFVLFSIHLSGR</sequence>
<feature type="transmembrane region" description="Helical" evidence="5">
    <location>
        <begin position="228"/>
        <end position="247"/>
    </location>
</feature>
<evidence type="ECO:0000313" key="7">
    <source>
        <dbReference type="Proteomes" id="UP000472277"/>
    </source>
</evidence>
<accession>A0A674CEM3</accession>
<evidence type="ECO:0000256" key="4">
    <source>
        <dbReference type="ARBA" id="ARBA00022694"/>
    </source>
</evidence>
<evidence type="ECO:0000256" key="2">
    <source>
        <dbReference type="ARBA" id="ARBA00022679"/>
    </source>
</evidence>
<protein>
    <submittedName>
        <fullName evidence="6">Uncharacterized protein</fullName>
    </submittedName>
</protein>
<proteinExistence type="predicted"/>